<dbReference type="SUPFAM" id="SSF53756">
    <property type="entry name" value="UDP-Glycosyltransferase/glycogen phosphorylase"/>
    <property type="match status" value="1"/>
</dbReference>
<feature type="domain" description="Glycosyl transferase family 28 C-terminal" evidence="5">
    <location>
        <begin position="201"/>
        <end position="342"/>
    </location>
</feature>
<dbReference type="GO" id="GO:0009247">
    <property type="term" value="P:glycolipid biosynthetic process"/>
    <property type="evidence" value="ECO:0007669"/>
    <property type="project" value="InterPro"/>
</dbReference>
<dbReference type="Pfam" id="PF04101">
    <property type="entry name" value="Glyco_tran_28_C"/>
    <property type="match status" value="1"/>
</dbReference>
<dbReference type="PANTHER" id="PTHR43025:SF3">
    <property type="entry name" value="MONOGALACTOSYLDIACYLGLYCEROL SYNTHASE 1, CHLOROPLASTIC"/>
    <property type="match status" value="1"/>
</dbReference>
<gene>
    <name evidence="7" type="ORF">J2Z64_001160</name>
</gene>
<reference evidence="7" key="1">
    <citation type="submission" date="2021-03" db="EMBL/GenBank/DDBJ databases">
        <title>Genomic Encyclopedia of Type Strains, Phase IV (KMG-IV): sequencing the most valuable type-strain genomes for metagenomic binning, comparative biology and taxonomic classification.</title>
        <authorList>
            <person name="Goeker M."/>
        </authorList>
    </citation>
    <scope>NUCLEOTIDE SEQUENCE</scope>
    <source>
        <strain evidence="7">DSM 107338</strain>
    </source>
</reference>
<feature type="domain" description="Diacylglycerol glucosyltransferase N-terminal" evidence="6">
    <location>
        <begin position="16"/>
        <end position="182"/>
    </location>
</feature>
<dbReference type="InterPro" id="IPR050519">
    <property type="entry name" value="Glycosyltransf_28_UgtP"/>
</dbReference>
<dbReference type="Pfam" id="PF06925">
    <property type="entry name" value="MGDG_synth"/>
    <property type="match status" value="1"/>
</dbReference>
<keyword evidence="4 7" id="KW-0808">Transferase</keyword>
<organism evidence="7 8">
    <name type="scientific">Oceanobacillus polygoni</name>
    <dbReference type="NCBI Taxonomy" id="1235259"/>
    <lineage>
        <taxon>Bacteria</taxon>
        <taxon>Bacillati</taxon>
        <taxon>Bacillota</taxon>
        <taxon>Bacilli</taxon>
        <taxon>Bacillales</taxon>
        <taxon>Bacillaceae</taxon>
        <taxon>Oceanobacillus</taxon>
    </lineage>
</organism>
<dbReference type="Proteomes" id="UP001138793">
    <property type="component" value="Unassembled WGS sequence"/>
</dbReference>
<evidence type="ECO:0000256" key="4">
    <source>
        <dbReference type="ARBA" id="ARBA00022679"/>
    </source>
</evidence>
<evidence type="ECO:0000256" key="3">
    <source>
        <dbReference type="ARBA" id="ARBA00022676"/>
    </source>
</evidence>
<comment type="similarity">
    <text evidence="2">Belongs to the glycosyltransferase 28 family.</text>
</comment>
<protein>
    <submittedName>
        <fullName evidence="7">UDP-N-acetylglucosamine:LPS N-acetylglucosamine transferase</fullName>
    </submittedName>
</protein>
<accession>A0A9X1CAQ9</accession>
<dbReference type="GO" id="GO:0016020">
    <property type="term" value="C:membrane"/>
    <property type="evidence" value="ECO:0007669"/>
    <property type="project" value="UniProtKB-SubCell"/>
</dbReference>
<dbReference type="InterPro" id="IPR007235">
    <property type="entry name" value="Glyco_trans_28_C"/>
</dbReference>
<evidence type="ECO:0000259" key="5">
    <source>
        <dbReference type="Pfam" id="PF04101"/>
    </source>
</evidence>
<keyword evidence="8" id="KW-1185">Reference proteome</keyword>
<evidence type="ECO:0000256" key="2">
    <source>
        <dbReference type="ARBA" id="ARBA00006962"/>
    </source>
</evidence>
<comment type="subcellular location">
    <subcellularLocation>
        <location evidence="1">Membrane</location>
    </subcellularLocation>
</comment>
<evidence type="ECO:0000313" key="7">
    <source>
        <dbReference type="EMBL" id="MBP2076929.1"/>
    </source>
</evidence>
<comment type="caution">
    <text evidence="7">The sequence shown here is derived from an EMBL/GenBank/DDBJ whole genome shotgun (WGS) entry which is preliminary data.</text>
</comment>
<dbReference type="InterPro" id="IPR009695">
    <property type="entry name" value="Diacylglyc_glucosyltr_N"/>
</dbReference>
<dbReference type="GO" id="GO:0016758">
    <property type="term" value="F:hexosyltransferase activity"/>
    <property type="evidence" value="ECO:0007669"/>
    <property type="project" value="InterPro"/>
</dbReference>
<dbReference type="RefSeq" id="WP_187773603.1">
    <property type="nucleotide sequence ID" value="NZ_JAGGMB010000003.1"/>
</dbReference>
<name>A0A9X1CAQ9_9BACI</name>
<sequence length="366" mass="42124">MNRILFMPLLQIPSGHHHVAECITEQLKEASDCIQCEKVELLSYCYGKAESLVSSTYLQWIHTFPHLYSRIYKSAAVQQAKSNKRFLTYEKLFLKKMLYLLHQKKPDIVVCTHALPSYLVNQLKSMGLWKGTVINVYTDYFINDLWGIQHIDYHFVPSFHIKQELRSKGVESNLIFVTGIPVHPIFKEPRHRLKEQVNYSILISGGNMGAGSIMKVLHQLNPLGKVVYRVLCGKNKKLYESVVRLKHPCIHAIPYISSKQDMNQLYNEADAIISKPGGVTITECLWKGLPVFVYDALPGQEEFNLHYLKQQGLIYHLEEWKTVTSLEKTIINTINQNLTTFLIKTDAFQKSIEKQGIPSIIQNLLH</sequence>
<evidence type="ECO:0000259" key="6">
    <source>
        <dbReference type="Pfam" id="PF06925"/>
    </source>
</evidence>
<dbReference type="PANTHER" id="PTHR43025">
    <property type="entry name" value="MONOGALACTOSYLDIACYLGLYCEROL SYNTHASE"/>
    <property type="match status" value="1"/>
</dbReference>
<dbReference type="Gene3D" id="3.40.50.2000">
    <property type="entry name" value="Glycogen Phosphorylase B"/>
    <property type="match status" value="1"/>
</dbReference>
<proteinExistence type="inferred from homology"/>
<dbReference type="EMBL" id="JAGGMB010000003">
    <property type="protein sequence ID" value="MBP2076929.1"/>
    <property type="molecule type" value="Genomic_DNA"/>
</dbReference>
<keyword evidence="3" id="KW-0328">Glycosyltransferase</keyword>
<evidence type="ECO:0000313" key="8">
    <source>
        <dbReference type="Proteomes" id="UP001138793"/>
    </source>
</evidence>
<dbReference type="AlphaFoldDB" id="A0A9X1CAQ9"/>
<evidence type="ECO:0000256" key="1">
    <source>
        <dbReference type="ARBA" id="ARBA00004370"/>
    </source>
</evidence>